<dbReference type="GO" id="GO:0031071">
    <property type="term" value="F:cysteine desulfurase activity"/>
    <property type="evidence" value="ECO:0007669"/>
    <property type="project" value="UniProtKB-EC"/>
</dbReference>
<dbReference type="PANTHER" id="PTHR43586">
    <property type="entry name" value="CYSTEINE DESULFURASE"/>
    <property type="match status" value="1"/>
</dbReference>
<feature type="domain" description="Aminotransferase class V" evidence="6">
    <location>
        <begin position="49"/>
        <end position="409"/>
    </location>
</feature>
<evidence type="ECO:0000259" key="6">
    <source>
        <dbReference type="Pfam" id="PF00266"/>
    </source>
</evidence>
<keyword evidence="8" id="KW-1185">Reference proteome</keyword>
<dbReference type="PROSITE" id="PS00595">
    <property type="entry name" value="AA_TRANSFER_CLASS_5"/>
    <property type="match status" value="1"/>
</dbReference>
<dbReference type="EMBL" id="PYAX01000002">
    <property type="protein sequence ID" value="PSL57491.1"/>
    <property type="molecule type" value="Genomic_DNA"/>
</dbReference>
<dbReference type="GO" id="GO:0016829">
    <property type="term" value="F:lyase activity"/>
    <property type="evidence" value="ECO:0007669"/>
    <property type="project" value="UniProtKB-KW"/>
</dbReference>
<organism evidence="7 8">
    <name type="scientific">Saccharothrix carnea</name>
    <dbReference type="NCBI Taxonomy" id="1280637"/>
    <lineage>
        <taxon>Bacteria</taxon>
        <taxon>Bacillati</taxon>
        <taxon>Actinomycetota</taxon>
        <taxon>Actinomycetes</taxon>
        <taxon>Pseudonocardiales</taxon>
        <taxon>Pseudonocardiaceae</taxon>
        <taxon>Saccharothrix</taxon>
    </lineage>
</organism>
<evidence type="ECO:0000256" key="4">
    <source>
        <dbReference type="ARBA" id="ARBA00050776"/>
    </source>
</evidence>
<keyword evidence="3" id="KW-0663">Pyridoxal phosphate</keyword>
<comment type="caution">
    <text evidence="7">The sequence shown here is derived from an EMBL/GenBank/DDBJ whole genome shotgun (WGS) entry which is preliminary data.</text>
</comment>
<comment type="catalytic activity">
    <reaction evidence="4">
        <text>(sulfur carrier)-H + L-cysteine = (sulfur carrier)-SH + L-alanine</text>
        <dbReference type="Rhea" id="RHEA:43892"/>
        <dbReference type="Rhea" id="RHEA-COMP:14737"/>
        <dbReference type="Rhea" id="RHEA-COMP:14739"/>
        <dbReference type="ChEBI" id="CHEBI:29917"/>
        <dbReference type="ChEBI" id="CHEBI:35235"/>
        <dbReference type="ChEBI" id="CHEBI:57972"/>
        <dbReference type="ChEBI" id="CHEBI:64428"/>
        <dbReference type="EC" id="2.8.1.7"/>
    </reaction>
</comment>
<dbReference type="InterPro" id="IPR015421">
    <property type="entry name" value="PyrdxlP-dep_Trfase_major"/>
</dbReference>
<accession>A0A2P8IG93</accession>
<reference evidence="7 8" key="1">
    <citation type="submission" date="2018-03" db="EMBL/GenBank/DDBJ databases">
        <title>Genomic Encyclopedia of Type Strains, Phase III (KMG-III): the genomes of soil and plant-associated and newly described type strains.</title>
        <authorList>
            <person name="Whitman W."/>
        </authorList>
    </citation>
    <scope>NUCLEOTIDE SEQUENCE [LARGE SCALE GENOMIC DNA]</scope>
    <source>
        <strain evidence="7 8">CGMCC 4.7097</strain>
    </source>
</reference>
<dbReference type="InterPro" id="IPR015424">
    <property type="entry name" value="PyrdxlP-dep_Trfase"/>
</dbReference>
<gene>
    <name evidence="7" type="ORF">B0I31_102470</name>
</gene>
<evidence type="ECO:0000256" key="5">
    <source>
        <dbReference type="RuleBase" id="RU004504"/>
    </source>
</evidence>
<dbReference type="SUPFAM" id="SSF53383">
    <property type="entry name" value="PLP-dependent transferases"/>
    <property type="match status" value="1"/>
</dbReference>
<name>A0A2P8IG93_SACCR</name>
<comment type="similarity">
    <text evidence="2">Belongs to the class-V pyridoxal-phosphate-dependent aminotransferase family. Csd subfamily.</text>
</comment>
<evidence type="ECO:0000256" key="2">
    <source>
        <dbReference type="ARBA" id="ARBA00010447"/>
    </source>
</evidence>
<evidence type="ECO:0000256" key="3">
    <source>
        <dbReference type="ARBA" id="ARBA00022898"/>
    </source>
</evidence>
<comment type="cofactor">
    <cofactor evidence="1 5">
        <name>pyridoxal 5'-phosphate</name>
        <dbReference type="ChEBI" id="CHEBI:597326"/>
    </cofactor>
</comment>
<keyword evidence="7" id="KW-0456">Lyase</keyword>
<dbReference type="AlphaFoldDB" id="A0A2P8IG93"/>
<evidence type="ECO:0000313" key="8">
    <source>
        <dbReference type="Proteomes" id="UP000241118"/>
    </source>
</evidence>
<dbReference type="RefSeq" id="WP_245949720.1">
    <property type="nucleotide sequence ID" value="NZ_PYAX01000002.1"/>
</dbReference>
<proteinExistence type="inferred from homology"/>
<dbReference type="InterPro" id="IPR020578">
    <property type="entry name" value="Aminotrans_V_PyrdxlP_BS"/>
</dbReference>
<sequence length="449" mass="47349">MTLFLDPDRTVRPFAQHRPTEGARSVLPAVLGADLQVPLGSGATASFANFDHAATAPCMVAVAEAAQAFLPWYASAHEGSGTLSAMSTARFEEARRVVRAFIGCRDDDYLVLTRNTTDAVKLLAMAVPDGTTVVVFSSEHHALLLPWQDVHRLPIPSSVEDMLASLDDALRTLGGPVLVAVSAVLNVTGELMPLEDIVALCRRHGARIAVDAAQLAAHQPIDITALDVDYVAFSGHKMYAPFGIGVLAGRPDWLAAARPHLAGCGATVHVGDGTVTWASGAARHEAGGANVVGAVALAAACQTLQTAWNSVMPYESVLLNRLRSGLAEIPEVVEVSLFGTTSERVAMVAFTVDGVDSALLATALSVEYGIGVRHGDFCARPLARHLSGERTAVRASLGLGIGVDHVDRLVDAVRTISEIGPRLFYVAEDGAWWPSTEATGSRLHVPPTR</sequence>
<dbReference type="Pfam" id="PF00266">
    <property type="entry name" value="Aminotran_5"/>
    <property type="match status" value="1"/>
</dbReference>
<dbReference type="Proteomes" id="UP000241118">
    <property type="component" value="Unassembled WGS sequence"/>
</dbReference>
<dbReference type="PANTHER" id="PTHR43586:SF8">
    <property type="entry name" value="CYSTEINE DESULFURASE 1, CHLOROPLASTIC"/>
    <property type="match status" value="1"/>
</dbReference>
<evidence type="ECO:0000313" key="7">
    <source>
        <dbReference type="EMBL" id="PSL57491.1"/>
    </source>
</evidence>
<dbReference type="Gene3D" id="3.40.640.10">
    <property type="entry name" value="Type I PLP-dependent aspartate aminotransferase-like (Major domain)"/>
    <property type="match status" value="1"/>
</dbReference>
<dbReference type="InterPro" id="IPR000192">
    <property type="entry name" value="Aminotrans_V_dom"/>
</dbReference>
<dbReference type="InterPro" id="IPR015422">
    <property type="entry name" value="PyrdxlP-dep_Trfase_small"/>
</dbReference>
<dbReference type="Gene3D" id="3.90.1150.10">
    <property type="entry name" value="Aspartate Aminotransferase, domain 1"/>
    <property type="match status" value="1"/>
</dbReference>
<protein>
    <submittedName>
        <fullName evidence="7">Selenocysteine lyase/cysteine desulfurase</fullName>
    </submittedName>
</protein>
<evidence type="ECO:0000256" key="1">
    <source>
        <dbReference type="ARBA" id="ARBA00001933"/>
    </source>
</evidence>